<dbReference type="VEuPathDB" id="VectorBase:AATE018498"/>
<protein>
    <submittedName>
        <fullName evidence="1">Uncharacterized protein</fullName>
    </submittedName>
</protein>
<name>A0A182JI29_ANOAO</name>
<evidence type="ECO:0000313" key="1">
    <source>
        <dbReference type="EnsemblMetazoa" id="AATE018498-PA.1"/>
    </source>
</evidence>
<reference evidence="1" key="1">
    <citation type="submission" date="2022-08" db="UniProtKB">
        <authorList>
            <consortium name="EnsemblMetazoa"/>
        </authorList>
    </citation>
    <scope>IDENTIFICATION</scope>
    <source>
        <strain evidence="1">EBRO</strain>
    </source>
</reference>
<organism evidence="1">
    <name type="scientific">Anopheles atroparvus</name>
    <name type="common">European mosquito</name>
    <dbReference type="NCBI Taxonomy" id="41427"/>
    <lineage>
        <taxon>Eukaryota</taxon>
        <taxon>Metazoa</taxon>
        <taxon>Ecdysozoa</taxon>
        <taxon>Arthropoda</taxon>
        <taxon>Hexapoda</taxon>
        <taxon>Insecta</taxon>
        <taxon>Pterygota</taxon>
        <taxon>Neoptera</taxon>
        <taxon>Endopterygota</taxon>
        <taxon>Diptera</taxon>
        <taxon>Nematocera</taxon>
        <taxon>Culicoidea</taxon>
        <taxon>Culicidae</taxon>
        <taxon>Anophelinae</taxon>
        <taxon>Anopheles</taxon>
    </lineage>
</organism>
<sequence length="490" mass="51720">MFPYRKCLAVALVVVVVNGFPAVAGDFGLPYTVPGFDSNFRSGVGAGVVAVVKANASLSKYEMAADRSGATAVLHAVANNLTTPLNQLLGHVAASFGANGTDSLRALAEELSSLAAPTVAALEVALASSRKLEGTIRAALVETLTANVSTIAAEVGTLGRNWPSFAEPLLKAGAPESAIDASGLASLVTPELIQSVSSPVMLMNAALVDIANVFSAVAKERNAAVGHETANNASIRSARQDLENHLSVVNRTLADAARQMEQQSNGTVRQIREGHNGILSRLANDGPDVALVREFIAEGEAQGLRHNERTGELWRSLSNNHTRTLQASADVIAARLVSVTEALVVEASLSDSGYVERCLQRHVSELRGGPYAMTRLSVCYQSNGRTPNYFTSAHSSFLEQLRNGAVYAANQAQSVCGQGSSNCTTMYLQALNSVGRQNQVRLDAFDTFLGEEMSALSQRYDICAQAIVADVEGLIATNAQKFTTCLVNGR</sequence>
<accession>A0A182JI29</accession>
<dbReference type="AlphaFoldDB" id="A0A182JI29"/>
<proteinExistence type="predicted"/>
<dbReference type="EnsemblMetazoa" id="AATE018498-RA">
    <property type="protein sequence ID" value="AATE018498-PA.1"/>
    <property type="gene ID" value="AATE018498"/>
</dbReference>